<comment type="caution">
    <text evidence="2">The sequence shown here is derived from an EMBL/GenBank/DDBJ whole genome shotgun (WGS) entry which is preliminary data.</text>
</comment>
<reference evidence="2 3" key="1">
    <citation type="submission" date="2024-01" db="EMBL/GenBank/DDBJ databases">
        <title>A draft genome for the cacao thread blight pathogen Marasmiellus scandens.</title>
        <authorList>
            <person name="Baruah I.K."/>
            <person name="Leung J."/>
            <person name="Bukari Y."/>
            <person name="Amoako-Attah I."/>
            <person name="Meinhardt L.W."/>
            <person name="Bailey B.A."/>
            <person name="Cohen S.P."/>
        </authorList>
    </citation>
    <scope>NUCLEOTIDE SEQUENCE [LARGE SCALE GENOMIC DNA]</scope>
    <source>
        <strain evidence="2 3">GH-19</strain>
    </source>
</reference>
<dbReference type="InterPro" id="IPR029058">
    <property type="entry name" value="AB_hydrolase_fold"/>
</dbReference>
<dbReference type="PANTHER" id="PTHR33840">
    <property type="match status" value="1"/>
</dbReference>
<gene>
    <name evidence="2" type="ORF">VKT23_009214</name>
</gene>
<dbReference type="PANTHER" id="PTHR33840:SF2">
    <property type="entry name" value="TLE1 PHOSPHOLIPASE DOMAIN-CONTAINING PROTEIN"/>
    <property type="match status" value="1"/>
</dbReference>
<evidence type="ECO:0000259" key="1">
    <source>
        <dbReference type="Pfam" id="PF09994"/>
    </source>
</evidence>
<sequence length="482" mass="55123">MSQEKFIPPLSCGAGDSRQPRNVVFLFDGTGDTDDNDVTNVIRFRDMLYNHPPLKRGGTTSQDQENPRQIVFYRPGIGTWDPSGHSRLYGFRLVSQAWDKAVAWNFESHVITAYKELTHAYKERDRICLFGFSRGAYTARAVAAMIGSFGILRPGKESRNEANFKKIQEIYFRPSKSSFNGASLKRFRNETKEFREKHRTFKVTIEIVGVWDTVNSVGLIMKTGSMYTSSNLHLKTFRHAIALDERRARFDRAMWRHKPGFKTDIEQVWFAGAHCDVGGGSVKNGTKHNLANIPLRWMIRECFKTQTGIVFDYNKLQSIGIDIASLHPIIQPRPEALCLRENSIIQTAGSSRDKYPFPINAKTEEEHDHNDALTPIHDRLSEAPLWGVLEVFKLSKYEPVSGKRVTERNLWKGRKIWIALPESGKEPEGGTLSEGRIKVHRSVRMRMMAKSVDRPYVPAAALHLTSEKKRFNIDSEHIEWVD</sequence>
<evidence type="ECO:0000313" key="2">
    <source>
        <dbReference type="EMBL" id="KAK7460496.1"/>
    </source>
</evidence>
<organism evidence="2 3">
    <name type="scientific">Marasmiellus scandens</name>
    <dbReference type="NCBI Taxonomy" id="2682957"/>
    <lineage>
        <taxon>Eukaryota</taxon>
        <taxon>Fungi</taxon>
        <taxon>Dikarya</taxon>
        <taxon>Basidiomycota</taxon>
        <taxon>Agaricomycotina</taxon>
        <taxon>Agaricomycetes</taxon>
        <taxon>Agaricomycetidae</taxon>
        <taxon>Agaricales</taxon>
        <taxon>Marasmiineae</taxon>
        <taxon>Omphalotaceae</taxon>
        <taxon>Marasmiellus</taxon>
    </lineage>
</organism>
<dbReference type="InterPro" id="IPR018712">
    <property type="entry name" value="Tle1-like_cat"/>
</dbReference>
<dbReference type="SUPFAM" id="SSF53474">
    <property type="entry name" value="alpha/beta-Hydrolases"/>
    <property type="match status" value="1"/>
</dbReference>
<accession>A0ABR1JES5</accession>
<protein>
    <recommendedName>
        <fullName evidence="1">T6SS Phospholipase effector Tle1-like catalytic domain-containing protein</fullName>
    </recommendedName>
</protein>
<dbReference type="EMBL" id="JBANRG010000015">
    <property type="protein sequence ID" value="KAK7460496.1"/>
    <property type="molecule type" value="Genomic_DNA"/>
</dbReference>
<dbReference type="Pfam" id="PF09994">
    <property type="entry name" value="T6SS_Tle1-like_cat"/>
    <property type="match status" value="1"/>
</dbReference>
<name>A0ABR1JES5_9AGAR</name>
<feature type="domain" description="T6SS Phospholipase effector Tle1-like catalytic" evidence="1">
    <location>
        <begin position="21"/>
        <end position="301"/>
    </location>
</feature>
<proteinExistence type="predicted"/>
<keyword evidence="3" id="KW-1185">Reference proteome</keyword>
<dbReference type="Proteomes" id="UP001498398">
    <property type="component" value="Unassembled WGS sequence"/>
</dbReference>
<evidence type="ECO:0000313" key="3">
    <source>
        <dbReference type="Proteomes" id="UP001498398"/>
    </source>
</evidence>